<feature type="domain" description="HTH araC/xylS-type" evidence="4">
    <location>
        <begin position="219"/>
        <end position="322"/>
    </location>
</feature>
<dbReference type="GO" id="GO:0043565">
    <property type="term" value="F:sequence-specific DNA binding"/>
    <property type="evidence" value="ECO:0007669"/>
    <property type="project" value="InterPro"/>
</dbReference>
<dbReference type="PROSITE" id="PS00041">
    <property type="entry name" value="HTH_ARAC_FAMILY_1"/>
    <property type="match status" value="1"/>
</dbReference>
<dbReference type="EMBL" id="NEVK01000004">
    <property type="protein sequence ID" value="OZI22417.1"/>
    <property type="molecule type" value="Genomic_DNA"/>
</dbReference>
<dbReference type="SMART" id="SM00342">
    <property type="entry name" value="HTH_ARAC"/>
    <property type="match status" value="1"/>
</dbReference>
<dbReference type="InterPro" id="IPR020449">
    <property type="entry name" value="Tscrpt_reg_AraC-type_HTH"/>
</dbReference>
<gene>
    <name evidence="5" type="ORF">CAL19_07710</name>
</gene>
<keyword evidence="1" id="KW-0805">Transcription regulation</keyword>
<dbReference type="GO" id="GO:0003700">
    <property type="term" value="F:DNA-binding transcription factor activity"/>
    <property type="evidence" value="ECO:0007669"/>
    <property type="project" value="InterPro"/>
</dbReference>
<keyword evidence="2" id="KW-0238">DNA-binding</keyword>
<protein>
    <recommendedName>
        <fullName evidence="4">HTH araC/xylS-type domain-containing protein</fullName>
    </recommendedName>
</protein>
<dbReference type="PROSITE" id="PS01124">
    <property type="entry name" value="HTH_ARAC_FAMILY_2"/>
    <property type="match status" value="1"/>
</dbReference>
<keyword evidence="3" id="KW-0804">Transcription</keyword>
<evidence type="ECO:0000313" key="6">
    <source>
        <dbReference type="Proteomes" id="UP000216947"/>
    </source>
</evidence>
<evidence type="ECO:0000313" key="5">
    <source>
        <dbReference type="EMBL" id="OZI22417.1"/>
    </source>
</evidence>
<keyword evidence="6" id="KW-1185">Reference proteome</keyword>
<dbReference type="PANTHER" id="PTHR43280">
    <property type="entry name" value="ARAC-FAMILY TRANSCRIPTIONAL REGULATOR"/>
    <property type="match status" value="1"/>
</dbReference>
<evidence type="ECO:0000256" key="2">
    <source>
        <dbReference type="ARBA" id="ARBA00023125"/>
    </source>
</evidence>
<accession>A0A261RCA7</accession>
<organism evidence="5 6">
    <name type="scientific">Bordetella genomosp. 7</name>
    <dbReference type="NCBI Taxonomy" id="1416805"/>
    <lineage>
        <taxon>Bacteria</taxon>
        <taxon>Pseudomonadati</taxon>
        <taxon>Pseudomonadota</taxon>
        <taxon>Betaproteobacteria</taxon>
        <taxon>Burkholderiales</taxon>
        <taxon>Alcaligenaceae</taxon>
        <taxon>Bordetella</taxon>
    </lineage>
</organism>
<evidence type="ECO:0000256" key="3">
    <source>
        <dbReference type="ARBA" id="ARBA00023163"/>
    </source>
</evidence>
<reference evidence="6" key="1">
    <citation type="submission" date="2017-05" db="EMBL/GenBank/DDBJ databases">
        <title>Complete and WGS of Bordetella genogroups.</title>
        <authorList>
            <person name="Spilker T."/>
            <person name="Lipuma J."/>
        </authorList>
    </citation>
    <scope>NUCLEOTIDE SEQUENCE [LARGE SCALE GENOMIC DNA]</scope>
    <source>
        <strain evidence="6">AU18089</strain>
    </source>
</reference>
<comment type="caution">
    <text evidence="5">The sequence shown here is derived from an EMBL/GenBank/DDBJ whole genome shotgun (WGS) entry which is preliminary data.</text>
</comment>
<dbReference type="InterPro" id="IPR018060">
    <property type="entry name" value="HTH_AraC"/>
</dbReference>
<dbReference type="AlphaFoldDB" id="A0A261RCA7"/>
<dbReference type="InterPro" id="IPR018062">
    <property type="entry name" value="HTH_AraC-typ_CS"/>
</dbReference>
<dbReference type="Gene3D" id="1.10.10.60">
    <property type="entry name" value="Homeodomain-like"/>
    <property type="match status" value="1"/>
</dbReference>
<dbReference type="Proteomes" id="UP000216947">
    <property type="component" value="Unassembled WGS sequence"/>
</dbReference>
<dbReference type="InterPro" id="IPR009057">
    <property type="entry name" value="Homeodomain-like_sf"/>
</dbReference>
<dbReference type="PANTHER" id="PTHR43280:SF31">
    <property type="entry name" value="TRANSCRIPTIONAL REGULATORY PROTEIN"/>
    <property type="match status" value="1"/>
</dbReference>
<sequence>MQALIGYPANSSVRDPANGPGALVFKFRQGGAHLLLCNGFDASDPAEPRRQAAPDAQRHASAGVALQRLITSDSWLLAYARQRLTVLCRGALLVLPEFQLVLLRGQEINCGSFQDFHGTLLLMHDTAMSPQDRKLLAQRPADVRFDSAWARLLMAYLGALDAATLAFIGREESGGALIEQQIMSLLRRALRERAGGARPWLQRCASPERAQSRGELLYRNICAWVEDNFAMAEISSELAADHFQVSPRYVQNLFSRYGDGVTFVALVRNKRLCRAMEMLADPRYAHQNISEICWNCGFTDPVYFGKIFREKFGMTPGQARRHSFNSAS</sequence>
<dbReference type="SUPFAM" id="SSF46689">
    <property type="entry name" value="Homeodomain-like"/>
    <property type="match status" value="1"/>
</dbReference>
<dbReference type="PRINTS" id="PR00032">
    <property type="entry name" value="HTHARAC"/>
</dbReference>
<proteinExistence type="predicted"/>
<name>A0A261RCA7_9BORD</name>
<dbReference type="Pfam" id="PF12833">
    <property type="entry name" value="HTH_18"/>
    <property type="match status" value="1"/>
</dbReference>
<evidence type="ECO:0000256" key="1">
    <source>
        <dbReference type="ARBA" id="ARBA00023015"/>
    </source>
</evidence>
<evidence type="ECO:0000259" key="4">
    <source>
        <dbReference type="PROSITE" id="PS01124"/>
    </source>
</evidence>